<dbReference type="InterPro" id="IPR036412">
    <property type="entry name" value="HAD-like_sf"/>
</dbReference>
<dbReference type="SFLD" id="SFLDG01129">
    <property type="entry name" value="C1.5:_HAD__Beta-PGM__Phosphata"/>
    <property type="match status" value="1"/>
</dbReference>
<keyword evidence="4" id="KW-1185">Reference proteome</keyword>
<evidence type="ECO:0000256" key="2">
    <source>
        <dbReference type="ARBA" id="ARBA00022842"/>
    </source>
</evidence>
<sequence length="213" mass="24179">MKAILFDLDGTLHDSEKWYIQACCNCIESFRKSTLTTEEKNYLIGKPITRILNEWFSGQEEIILESFFEHYEMINGQVEEYAGVYEMLSELKNRGIKMGIVSSKYRRYVVQELQNTNLISFFDVIVGLDDCTNHKPDPEPLLKAMRTLNQKAEDCLYIGDQPTDILAAFNAGIEGYGALWGEGKMNVLEAVSPTGLLHHPKDVLTISNKISLS</sequence>
<dbReference type="InterPro" id="IPR023198">
    <property type="entry name" value="PGP-like_dom2"/>
</dbReference>
<dbReference type="Gene3D" id="1.10.150.240">
    <property type="entry name" value="Putative phosphatase, domain 2"/>
    <property type="match status" value="1"/>
</dbReference>
<keyword evidence="2" id="KW-0460">Magnesium</keyword>
<dbReference type="InterPro" id="IPR041492">
    <property type="entry name" value="HAD_2"/>
</dbReference>
<dbReference type="EMBL" id="JAUSUA010000006">
    <property type="protein sequence ID" value="MDQ0208637.1"/>
    <property type="molecule type" value="Genomic_DNA"/>
</dbReference>
<dbReference type="InterPro" id="IPR023214">
    <property type="entry name" value="HAD_sf"/>
</dbReference>
<proteinExistence type="predicted"/>
<dbReference type="NCBIfam" id="TIGR01549">
    <property type="entry name" value="HAD-SF-IA-v1"/>
    <property type="match status" value="1"/>
</dbReference>
<gene>
    <name evidence="3" type="ORF">J2S05_003449</name>
</gene>
<evidence type="ECO:0000313" key="4">
    <source>
        <dbReference type="Proteomes" id="UP001225034"/>
    </source>
</evidence>
<dbReference type="RefSeq" id="WP_306984851.1">
    <property type="nucleotide sequence ID" value="NZ_JAUSUA010000006.1"/>
</dbReference>
<dbReference type="InterPro" id="IPR050155">
    <property type="entry name" value="HAD-like_hydrolase_sf"/>
</dbReference>
<dbReference type="Gene3D" id="3.40.50.1000">
    <property type="entry name" value="HAD superfamily/HAD-like"/>
    <property type="match status" value="1"/>
</dbReference>
<evidence type="ECO:0000313" key="3">
    <source>
        <dbReference type="EMBL" id="MDQ0208637.1"/>
    </source>
</evidence>
<organism evidence="3 4">
    <name type="scientific">Alkalicoccobacillus murimartini</name>
    <dbReference type="NCBI Taxonomy" id="171685"/>
    <lineage>
        <taxon>Bacteria</taxon>
        <taxon>Bacillati</taxon>
        <taxon>Bacillota</taxon>
        <taxon>Bacilli</taxon>
        <taxon>Bacillales</taxon>
        <taxon>Bacillaceae</taxon>
        <taxon>Alkalicoccobacillus</taxon>
    </lineage>
</organism>
<dbReference type="PANTHER" id="PTHR43434:SF1">
    <property type="entry name" value="PHOSPHOGLYCOLATE PHOSPHATASE"/>
    <property type="match status" value="1"/>
</dbReference>
<dbReference type="EC" id="3.6.1.1" evidence="3"/>
<dbReference type="SUPFAM" id="SSF56784">
    <property type="entry name" value="HAD-like"/>
    <property type="match status" value="1"/>
</dbReference>
<protein>
    <submittedName>
        <fullName evidence="3">Pyrophosphatase PpaX</fullName>
        <ecNumber evidence="3">3.6.1.1</ecNumber>
    </submittedName>
</protein>
<reference evidence="3 4" key="1">
    <citation type="submission" date="2023-07" db="EMBL/GenBank/DDBJ databases">
        <title>Genomic Encyclopedia of Type Strains, Phase IV (KMG-IV): sequencing the most valuable type-strain genomes for metagenomic binning, comparative biology and taxonomic classification.</title>
        <authorList>
            <person name="Goeker M."/>
        </authorList>
    </citation>
    <scope>NUCLEOTIDE SEQUENCE [LARGE SCALE GENOMIC DNA]</scope>
    <source>
        <strain evidence="3 4">DSM 19154</strain>
    </source>
</reference>
<comment type="caution">
    <text evidence="3">The sequence shown here is derived from an EMBL/GenBank/DDBJ whole genome shotgun (WGS) entry which is preliminary data.</text>
</comment>
<dbReference type="Proteomes" id="UP001225034">
    <property type="component" value="Unassembled WGS sequence"/>
</dbReference>
<evidence type="ECO:0000256" key="1">
    <source>
        <dbReference type="ARBA" id="ARBA00022801"/>
    </source>
</evidence>
<dbReference type="SFLD" id="SFLDG01135">
    <property type="entry name" value="C1.5.6:_HAD__Beta-PGM__Phospha"/>
    <property type="match status" value="1"/>
</dbReference>
<dbReference type="NCBIfam" id="TIGR01509">
    <property type="entry name" value="HAD-SF-IA-v3"/>
    <property type="match status" value="1"/>
</dbReference>
<dbReference type="SFLD" id="SFLDS00003">
    <property type="entry name" value="Haloacid_Dehalogenase"/>
    <property type="match status" value="1"/>
</dbReference>
<name>A0ABT9YL97_9BACI</name>
<keyword evidence="1 3" id="KW-0378">Hydrolase</keyword>
<dbReference type="Pfam" id="PF13419">
    <property type="entry name" value="HAD_2"/>
    <property type="match status" value="1"/>
</dbReference>
<dbReference type="InterPro" id="IPR006439">
    <property type="entry name" value="HAD-SF_hydro_IA"/>
</dbReference>
<dbReference type="PANTHER" id="PTHR43434">
    <property type="entry name" value="PHOSPHOGLYCOLATE PHOSPHATASE"/>
    <property type="match status" value="1"/>
</dbReference>
<dbReference type="GO" id="GO:0004427">
    <property type="term" value="F:inorganic diphosphate phosphatase activity"/>
    <property type="evidence" value="ECO:0007669"/>
    <property type="project" value="UniProtKB-EC"/>
</dbReference>
<accession>A0ABT9YL97</accession>